<evidence type="ECO:0000256" key="2">
    <source>
        <dbReference type="ARBA" id="ARBA00022898"/>
    </source>
</evidence>
<comment type="cofactor">
    <cofactor evidence="1">
        <name>pyridoxal 5'-phosphate</name>
        <dbReference type="ChEBI" id="CHEBI:597326"/>
    </cofactor>
</comment>
<keyword evidence="7" id="KW-1185">Reference proteome</keyword>
<comment type="caution">
    <text evidence="6">The sequence shown here is derived from an EMBL/GenBank/DDBJ whole genome shotgun (WGS) entry which is preliminary data.</text>
</comment>
<dbReference type="EC" id="4.2.3.1" evidence="6"/>
<evidence type="ECO:0000256" key="3">
    <source>
        <dbReference type="ARBA" id="ARBA00023239"/>
    </source>
</evidence>
<proteinExistence type="predicted"/>
<name>A0ABV5KWQ2_9BACL</name>
<dbReference type="NCBIfam" id="NF006050">
    <property type="entry name" value="PRK08197.1"/>
    <property type="match status" value="1"/>
</dbReference>
<dbReference type="SUPFAM" id="SSF53686">
    <property type="entry name" value="Tryptophan synthase beta subunit-like PLP-dependent enzymes"/>
    <property type="match status" value="1"/>
</dbReference>
<protein>
    <submittedName>
        <fullName evidence="6">Threonine synthase</fullName>
        <ecNumber evidence="6">4.2.3.1</ecNumber>
    </submittedName>
</protein>
<dbReference type="EMBL" id="JBHMDO010000042">
    <property type="protein sequence ID" value="MFB9329340.1"/>
    <property type="molecule type" value="Genomic_DNA"/>
</dbReference>
<dbReference type="PANTHER" id="PTHR48078:SF6">
    <property type="entry name" value="L-THREONINE DEHYDRATASE CATABOLIC TDCB"/>
    <property type="match status" value="1"/>
</dbReference>
<evidence type="ECO:0000313" key="7">
    <source>
        <dbReference type="Proteomes" id="UP001589747"/>
    </source>
</evidence>
<keyword evidence="3 6" id="KW-0456">Lyase</keyword>
<accession>A0ABV5KWQ2</accession>
<dbReference type="Gene3D" id="3.40.50.1100">
    <property type="match status" value="2"/>
</dbReference>
<evidence type="ECO:0000313" key="6">
    <source>
        <dbReference type="EMBL" id="MFB9329340.1"/>
    </source>
</evidence>
<reference evidence="6 7" key="1">
    <citation type="submission" date="2024-09" db="EMBL/GenBank/DDBJ databases">
        <authorList>
            <person name="Sun Q."/>
            <person name="Mori K."/>
        </authorList>
    </citation>
    <scope>NUCLEOTIDE SEQUENCE [LARGE SCALE GENOMIC DNA]</scope>
    <source>
        <strain evidence="6 7">TISTR 2452</strain>
    </source>
</reference>
<organism evidence="6 7">
    <name type="scientific">Paenibacillus aurantiacus</name>
    <dbReference type="NCBI Taxonomy" id="1936118"/>
    <lineage>
        <taxon>Bacteria</taxon>
        <taxon>Bacillati</taxon>
        <taxon>Bacillota</taxon>
        <taxon>Bacilli</taxon>
        <taxon>Bacillales</taxon>
        <taxon>Paenibacillaceae</taxon>
        <taxon>Paenibacillus</taxon>
    </lineage>
</organism>
<dbReference type="InterPro" id="IPR001926">
    <property type="entry name" value="TrpB-like_PALP"/>
</dbReference>
<feature type="region of interest" description="Disordered" evidence="4">
    <location>
        <begin position="395"/>
        <end position="414"/>
    </location>
</feature>
<gene>
    <name evidence="6" type="ORF">ACFFSY_25670</name>
</gene>
<dbReference type="PANTHER" id="PTHR48078">
    <property type="entry name" value="THREONINE DEHYDRATASE, MITOCHONDRIAL-RELATED"/>
    <property type="match status" value="1"/>
</dbReference>
<dbReference type="Pfam" id="PF00291">
    <property type="entry name" value="PALP"/>
    <property type="match status" value="1"/>
</dbReference>
<dbReference type="InterPro" id="IPR050147">
    <property type="entry name" value="Ser/Thr_Dehydratase"/>
</dbReference>
<dbReference type="RefSeq" id="WP_377499527.1">
    <property type="nucleotide sequence ID" value="NZ_JBHMDO010000042.1"/>
</dbReference>
<dbReference type="GO" id="GO:0004795">
    <property type="term" value="F:threonine synthase activity"/>
    <property type="evidence" value="ECO:0007669"/>
    <property type="project" value="UniProtKB-EC"/>
</dbReference>
<keyword evidence="2" id="KW-0663">Pyridoxal phosphate</keyword>
<dbReference type="PROSITE" id="PS00165">
    <property type="entry name" value="DEHYDRATASE_SER_THR"/>
    <property type="match status" value="1"/>
</dbReference>
<sequence>MLFSYVSHLECPKCAASYSHRERHQLCACGSPLLVRYNLQALRSAWSKSDLAGRDNSLWRYRELLPVEHEANVVSLGEGMTPLLPMPRAGAGMGIPKLYMKDEGLVPTGSFKARGAAVGISKAKELGVRSLAMPTNGNAGAAWALYAARAGIEAAVVMPIDSPVITRAEVAISGARLALVDGLISDAGKIVAQAVRDEGLYDASTLKEPYRIEGKKTMGLEIAEQLGWRLPDVILYPTGGGVGLIGIYKALLELKELGWIEGKLPRLVAVQASGCAPIVKAWEEGRAESAFWSESATVAFGINVPKALGDFLVLEAVYATGGCAVAVGDEELLAEQRQVAALEGAFVCPEGAAVFAAARRLRASGWIKEEETVIALNTGMGIKYPDTVRADPPILPPGGVMPAGPRASEGGEAR</sequence>
<evidence type="ECO:0000256" key="4">
    <source>
        <dbReference type="SAM" id="MobiDB-lite"/>
    </source>
</evidence>
<dbReference type="InterPro" id="IPR000634">
    <property type="entry name" value="Ser/Thr_deHydtase_PyrdxlP-BS"/>
</dbReference>
<dbReference type="InterPro" id="IPR036052">
    <property type="entry name" value="TrpB-like_PALP_sf"/>
</dbReference>
<dbReference type="CDD" id="cd01563">
    <property type="entry name" value="Thr-synth_1"/>
    <property type="match status" value="1"/>
</dbReference>
<feature type="domain" description="Tryptophan synthase beta chain-like PALP" evidence="5">
    <location>
        <begin position="74"/>
        <end position="379"/>
    </location>
</feature>
<evidence type="ECO:0000259" key="5">
    <source>
        <dbReference type="Pfam" id="PF00291"/>
    </source>
</evidence>
<evidence type="ECO:0000256" key="1">
    <source>
        <dbReference type="ARBA" id="ARBA00001933"/>
    </source>
</evidence>
<dbReference type="Proteomes" id="UP001589747">
    <property type="component" value="Unassembled WGS sequence"/>
</dbReference>